<feature type="domain" description="Cytochrome c" evidence="6">
    <location>
        <begin position="42"/>
        <end position="123"/>
    </location>
</feature>
<accession>A0A975C2B2</accession>
<evidence type="ECO:0000256" key="3">
    <source>
        <dbReference type="ARBA" id="ARBA00023004"/>
    </source>
</evidence>
<evidence type="ECO:0000313" key="7">
    <source>
        <dbReference type="EMBL" id="QTC92210.1"/>
    </source>
</evidence>
<evidence type="ECO:0000256" key="2">
    <source>
        <dbReference type="ARBA" id="ARBA00022723"/>
    </source>
</evidence>
<feature type="signal peptide" evidence="5">
    <location>
        <begin position="1"/>
        <end position="22"/>
    </location>
</feature>
<dbReference type="EMBL" id="CP062222">
    <property type="protein sequence ID" value="QTC92210.1"/>
    <property type="molecule type" value="Genomic_DNA"/>
</dbReference>
<dbReference type="Pfam" id="PF00034">
    <property type="entry name" value="Cytochrom_C"/>
    <property type="match status" value="1"/>
</dbReference>
<dbReference type="Proteomes" id="UP000663918">
    <property type="component" value="Chromosome"/>
</dbReference>
<organism evidence="7 8">
    <name type="scientific">Brevundimonas goettingensis</name>
    <dbReference type="NCBI Taxonomy" id="2774190"/>
    <lineage>
        <taxon>Bacteria</taxon>
        <taxon>Pseudomonadati</taxon>
        <taxon>Pseudomonadota</taxon>
        <taxon>Alphaproteobacteria</taxon>
        <taxon>Caulobacterales</taxon>
        <taxon>Caulobacteraceae</taxon>
        <taxon>Brevundimonas</taxon>
    </lineage>
</organism>
<reference evidence="7" key="1">
    <citation type="submission" date="2020-09" db="EMBL/GenBank/DDBJ databases">
        <title>Brevundimonas sp. LVF2 isolated from a puddle in Goettingen, Germany.</title>
        <authorList>
            <person name="Friedrich I."/>
            <person name="Klassen A."/>
            <person name="Hannes N."/>
            <person name="Schneider D."/>
            <person name="Hertel R."/>
            <person name="Daniel R."/>
        </authorList>
    </citation>
    <scope>NUCLEOTIDE SEQUENCE</scope>
    <source>
        <strain evidence="7">LVF2</strain>
    </source>
</reference>
<dbReference type="GO" id="GO:0009055">
    <property type="term" value="F:electron transfer activity"/>
    <property type="evidence" value="ECO:0007669"/>
    <property type="project" value="InterPro"/>
</dbReference>
<keyword evidence="5" id="KW-0732">Signal</keyword>
<feature type="chain" id="PRO_5037685940" evidence="5">
    <location>
        <begin position="23"/>
        <end position="143"/>
    </location>
</feature>
<keyword evidence="3 4" id="KW-0408">Iron</keyword>
<gene>
    <name evidence="7" type="ORF">IFJ75_04710</name>
</gene>
<keyword evidence="8" id="KW-1185">Reference proteome</keyword>
<evidence type="ECO:0000256" key="5">
    <source>
        <dbReference type="SAM" id="SignalP"/>
    </source>
</evidence>
<sequence length="143" mass="15276">MRTHTAVIVSLLLAGCAPGPSAPQQFGPQTAMPSLATSLEWEAAARGRAIALAGCAGCHAIDRQGASPMAAAPPFRDIVARRSLHDIQQGMAQGLVTAHPAMPRYDFRASEIDDLRAYFEILRADIRRRQGASRSASTQPVTR</sequence>
<dbReference type="AlphaFoldDB" id="A0A975C2B2"/>
<proteinExistence type="predicted"/>
<dbReference type="KEGG" id="bgoe:IFJ75_04710"/>
<dbReference type="InterPro" id="IPR036909">
    <property type="entry name" value="Cyt_c-like_dom_sf"/>
</dbReference>
<evidence type="ECO:0000256" key="4">
    <source>
        <dbReference type="PROSITE-ProRule" id="PRU00433"/>
    </source>
</evidence>
<keyword evidence="1 4" id="KW-0349">Heme</keyword>
<dbReference type="SUPFAM" id="SSF46626">
    <property type="entry name" value="Cytochrome c"/>
    <property type="match status" value="1"/>
</dbReference>
<evidence type="ECO:0000259" key="6">
    <source>
        <dbReference type="PROSITE" id="PS51007"/>
    </source>
</evidence>
<evidence type="ECO:0000313" key="8">
    <source>
        <dbReference type="Proteomes" id="UP000663918"/>
    </source>
</evidence>
<keyword evidence="2 4" id="KW-0479">Metal-binding</keyword>
<dbReference type="GO" id="GO:0020037">
    <property type="term" value="F:heme binding"/>
    <property type="evidence" value="ECO:0007669"/>
    <property type="project" value="InterPro"/>
</dbReference>
<dbReference type="GO" id="GO:0046872">
    <property type="term" value="F:metal ion binding"/>
    <property type="evidence" value="ECO:0007669"/>
    <property type="project" value="UniProtKB-KW"/>
</dbReference>
<dbReference type="PROSITE" id="PS51257">
    <property type="entry name" value="PROKAR_LIPOPROTEIN"/>
    <property type="match status" value="1"/>
</dbReference>
<dbReference type="InterPro" id="IPR009056">
    <property type="entry name" value="Cyt_c-like_dom"/>
</dbReference>
<evidence type="ECO:0000256" key="1">
    <source>
        <dbReference type="ARBA" id="ARBA00022617"/>
    </source>
</evidence>
<dbReference type="PROSITE" id="PS51007">
    <property type="entry name" value="CYTC"/>
    <property type="match status" value="1"/>
</dbReference>
<dbReference type="RefSeq" id="WP_207931489.1">
    <property type="nucleotide sequence ID" value="NZ_CP062222.1"/>
</dbReference>
<name>A0A975C2B2_9CAUL</name>
<dbReference type="Gene3D" id="1.10.760.10">
    <property type="entry name" value="Cytochrome c-like domain"/>
    <property type="match status" value="1"/>
</dbReference>
<protein>
    <submittedName>
        <fullName evidence="7">C-type cytochrome</fullName>
    </submittedName>
</protein>